<evidence type="ECO:0000313" key="2">
    <source>
        <dbReference type="Proteomes" id="UP000260351"/>
    </source>
</evidence>
<keyword evidence="2" id="KW-1185">Reference proteome</keyword>
<dbReference type="RefSeq" id="WP_116649769.1">
    <property type="nucleotide sequence ID" value="NZ_QUZK01000016.1"/>
</dbReference>
<dbReference type="AlphaFoldDB" id="A0A3E1KB63"/>
<sequence length="70" mass="7756">MDGIEPWHSGLLIASQEDQAIWFVCDVEAEILIRTPGRPADIGLDESGGRIAVPYIALDRVDIWNLPDQP</sequence>
<dbReference type="EMBL" id="QUZK01000016">
    <property type="protein sequence ID" value="RFF31757.1"/>
    <property type="molecule type" value="Genomic_DNA"/>
</dbReference>
<gene>
    <name evidence="1" type="ORF">DZC52_03670</name>
</gene>
<organism evidence="1 2">
    <name type="scientific">Wenzhouxiangella sediminis</name>
    <dbReference type="NCBI Taxonomy" id="1792836"/>
    <lineage>
        <taxon>Bacteria</taxon>
        <taxon>Pseudomonadati</taxon>
        <taxon>Pseudomonadota</taxon>
        <taxon>Gammaproteobacteria</taxon>
        <taxon>Chromatiales</taxon>
        <taxon>Wenzhouxiangellaceae</taxon>
        <taxon>Wenzhouxiangella</taxon>
    </lineage>
</organism>
<accession>A0A3E1KB63</accession>
<evidence type="ECO:0000313" key="1">
    <source>
        <dbReference type="EMBL" id="RFF31757.1"/>
    </source>
</evidence>
<reference evidence="1 2" key="1">
    <citation type="submission" date="2018-08" db="EMBL/GenBank/DDBJ databases">
        <title>Wenzhouxiangella salilacus sp. nov., a novel bacterium isolated from a saline lake in Xinjiang Province, China.</title>
        <authorList>
            <person name="Han S."/>
        </authorList>
    </citation>
    <scope>NUCLEOTIDE SEQUENCE [LARGE SCALE GENOMIC DNA]</scope>
    <source>
        <strain evidence="1 2">XDB06</strain>
    </source>
</reference>
<protein>
    <submittedName>
        <fullName evidence="1">Uncharacterized protein</fullName>
    </submittedName>
</protein>
<comment type="caution">
    <text evidence="1">The sequence shown here is derived from an EMBL/GenBank/DDBJ whole genome shotgun (WGS) entry which is preliminary data.</text>
</comment>
<proteinExistence type="predicted"/>
<dbReference type="Proteomes" id="UP000260351">
    <property type="component" value="Unassembled WGS sequence"/>
</dbReference>
<name>A0A3E1KB63_9GAMM</name>
<dbReference type="OrthoDB" id="7675395at2"/>